<keyword evidence="2" id="KW-1133">Transmembrane helix</keyword>
<feature type="compositionally biased region" description="Polar residues" evidence="1">
    <location>
        <begin position="1"/>
        <end position="22"/>
    </location>
</feature>
<sequence>MDPSTSSGYTQLPQTPKRNPTQAPKAYPNATTRVNMKPNAAMELEDQHEKPLEPPLIELSYRAISIVRSANHLSYIIAANCLCSACICLCLWGFSKIDDLTVWEKRAFNALSLLLSAVLSFGVGFLFDRIGVLARGTVLQSKPHSVEGVGYIIEGTPLSYTALFMHEIRTRRGLVASGTLMLFLFLLCSLLGRFGIAFLGLAFNLDDSPHFTPPLFRPDWKNGTLSKDSSVLTDLASELGIPPRDIGVPFGLKVGILFQMAQTIKGLPWFFPRFSNLPHAQIMSYAMDISHFSNENLTMEVTTGNTVSYKYKFRDFLGTAEMPAGRDALLKTSCQEFITSPNQNITSQGRLIPLTTSNFKEYPLDIATNYRWIFPMNTVGKTVQMWLVGQSKNSQGMHSLAIEHSYVPKQTIAFNCTVDIDSDAIAQDMNDYLSRSLALPRNPNSTTSEVFRDFNSTIEFDFGVSRQNRSASATWLSAYTGNYIGNCLSYLNELLWRIKIEAAQQDVTTKLLVKWRRVAVTLVSLAVLQMLFGLAGLFYCRQGFELVFPPEPERRQESRIHQGKVVPAGNGVHWVFVTGEGKGIQK</sequence>
<dbReference type="EMBL" id="ML121528">
    <property type="protein sequence ID" value="RPB29215.1"/>
    <property type="molecule type" value="Genomic_DNA"/>
</dbReference>
<feature type="transmembrane region" description="Helical" evidence="2">
    <location>
        <begin position="174"/>
        <end position="203"/>
    </location>
</feature>
<gene>
    <name evidence="3" type="ORF">L211DRAFT_864775</name>
</gene>
<feature type="transmembrane region" description="Helical" evidence="2">
    <location>
        <begin position="73"/>
        <end position="95"/>
    </location>
</feature>
<feature type="transmembrane region" description="Helical" evidence="2">
    <location>
        <begin position="518"/>
        <end position="540"/>
    </location>
</feature>
<name>A0A3N4MMI5_9PEZI</name>
<evidence type="ECO:0000313" key="3">
    <source>
        <dbReference type="EMBL" id="RPB29215.1"/>
    </source>
</evidence>
<keyword evidence="2" id="KW-0812">Transmembrane</keyword>
<evidence type="ECO:0000256" key="1">
    <source>
        <dbReference type="SAM" id="MobiDB-lite"/>
    </source>
</evidence>
<proteinExistence type="predicted"/>
<dbReference type="InParanoid" id="A0A3N4MMI5"/>
<accession>A0A3N4MMI5</accession>
<feature type="transmembrane region" description="Helical" evidence="2">
    <location>
        <begin position="107"/>
        <end position="127"/>
    </location>
</feature>
<dbReference type="OrthoDB" id="5315584at2759"/>
<feature type="region of interest" description="Disordered" evidence="1">
    <location>
        <begin position="1"/>
        <end position="30"/>
    </location>
</feature>
<evidence type="ECO:0000313" key="4">
    <source>
        <dbReference type="Proteomes" id="UP000267821"/>
    </source>
</evidence>
<dbReference type="AlphaFoldDB" id="A0A3N4MMI5"/>
<dbReference type="Proteomes" id="UP000267821">
    <property type="component" value="Unassembled WGS sequence"/>
</dbReference>
<organism evidence="3 4">
    <name type="scientific">Terfezia boudieri ATCC MYA-4762</name>
    <dbReference type="NCBI Taxonomy" id="1051890"/>
    <lineage>
        <taxon>Eukaryota</taxon>
        <taxon>Fungi</taxon>
        <taxon>Dikarya</taxon>
        <taxon>Ascomycota</taxon>
        <taxon>Pezizomycotina</taxon>
        <taxon>Pezizomycetes</taxon>
        <taxon>Pezizales</taxon>
        <taxon>Pezizaceae</taxon>
        <taxon>Terfezia</taxon>
    </lineage>
</organism>
<evidence type="ECO:0000256" key="2">
    <source>
        <dbReference type="SAM" id="Phobius"/>
    </source>
</evidence>
<reference evidence="3 4" key="1">
    <citation type="journal article" date="2018" name="Nat. Ecol. Evol.">
        <title>Pezizomycetes genomes reveal the molecular basis of ectomycorrhizal truffle lifestyle.</title>
        <authorList>
            <person name="Murat C."/>
            <person name="Payen T."/>
            <person name="Noel B."/>
            <person name="Kuo A."/>
            <person name="Morin E."/>
            <person name="Chen J."/>
            <person name="Kohler A."/>
            <person name="Krizsan K."/>
            <person name="Balestrini R."/>
            <person name="Da Silva C."/>
            <person name="Montanini B."/>
            <person name="Hainaut M."/>
            <person name="Levati E."/>
            <person name="Barry K.W."/>
            <person name="Belfiori B."/>
            <person name="Cichocki N."/>
            <person name="Clum A."/>
            <person name="Dockter R.B."/>
            <person name="Fauchery L."/>
            <person name="Guy J."/>
            <person name="Iotti M."/>
            <person name="Le Tacon F."/>
            <person name="Lindquist E.A."/>
            <person name="Lipzen A."/>
            <person name="Malagnac F."/>
            <person name="Mello A."/>
            <person name="Molinier V."/>
            <person name="Miyauchi S."/>
            <person name="Poulain J."/>
            <person name="Riccioni C."/>
            <person name="Rubini A."/>
            <person name="Sitrit Y."/>
            <person name="Splivallo R."/>
            <person name="Traeger S."/>
            <person name="Wang M."/>
            <person name="Zifcakova L."/>
            <person name="Wipf D."/>
            <person name="Zambonelli A."/>
            <person name="Paolocci F."/>
            <person name="Nowrousian M."/>
            <person name="Ottonello S."/>
            <person name="Baldrian P."/>
            <person name="Spatafora J.W."/>
            <person name="Henrissat B."/>
            <person name="Nagy L.G."/>
            <person name="Aury J.M."/>
            <person name="Wincker P."/>
            <person name="Grigoriev I.V."/>
            <person name="Bonfante P."/>
            <person name="Martin F.M."/>
        </authorList>
    </citation>
    <scope>NUCLEOTIDE SEQUENCE [LARGE SCALE GENOMIC DNA]</scope>
    <source>
        <strain evidence="3 4">ATCC MYA-4762</strain>
    </source>
</reference>
<protein>
    <submittedName>
        <fullName evidence="3">Uncharacterized protein</fullName>
    </submittedName>
</protein>
<keyword evidence="4" id="KW-1185">Reference proteome</keyword>
<keyword evidence="2" id="KW-0472">Membrane</keyword>